<dbReference type="RefSeq" id="WP_051853423.1">
    <property type="nucleotide sequence ID" value="NZ_BAAARS010000001.1"/>
</dbReference>
<evidence type="ECO:0000256" key="5">
    <source>
        <dbReference type="ARBA" id="ARBA00022970"/>
    </source>
</evidence>
<dbReference type="Gene3D" id="3.40.50.300">
    <property type="entry name" value="P-loop containing nucleotide triphosphate hydrolases"/>
    <property type="match status" value="1"/>
</dbReference>
<dbReference type="GO" id="GO:0016887">
    <property type="term" value="F:ATP hydrolysis activity"/>
    <property type="evidence" value="ECO:0007669"/>
    <property type="project" value="InterPro"/>
</dbReference>
<keyword evidence="8" id="KW-1185">Reference proteome</keyword>
<keyword evidence="2" id="KW-0813">Transport</keyword>
<name>A0A7W9WDZ0_9ACTN</name>
<dbReference type="InterPro" id="IPR003593">
    <property type="entry name" value="AAA+_ATPase"/>
</dbReference>
<keyword evidence="5" id="KW-0029">Amino-acid transport</keyword>
<dbReference type="PANTHER" id="PTHR43820">
    <property type="entry name" value="HIGH-AFFINITY BRANCHED-CHAIN AMINO ACID TRANSPORT ATP-BINDING PROTEIN LIVF"/>
    <property type="match status" value="1"/>
</dbReference>
<dbReference type="GO" id="GO:0005524">
    <property type="term" value="F:ATP binding"/>
    <property type="evidence" value="ECO:0007669"/>
    <property type="project" value="UniProtKB-KW"/>
</dbReference>
<keyword evidence="3" id="KW-0547">Nucleotide-binding</keyword>
<evidence type="ECO:0000259" key="6">
    <source>
        <dbReference type="PROSITE" id="PS50893"/>
    </source>
</evidence>
<dbReference type="GO" id="GO:0015658">
    <property type="term" value="F:branched-chain amino acid transmembrane transporter activity"/>
    <property type="evidence" value="ECO:0007669"/>
    <property type="project" value="TreeGrafter"/>
</dbReference>
<dbReference type="InterPro" id="IPR052156">
    <property type="entry name" value="BCAA_Transport_ATP-bd_LivF"/>
</dbReference>
<sequence length="272" mass="29118">MTEPTTDSTEAGQVNAEPDFLKVAGLHAGYGQARVLQGLDFSVARGEVCAILGPNGAGKTTTLRALCGMVRGRGSVTLNGTELLGRSPEQTARLGVAHVPEGRGTFNDLTVEENLRIGAHVRTGRWRRGSAERVAVAADLERIYDYFPKLRQRSRQAAGSLSGGEQQMLAIGRALMLRPALLLLDEPSLGLAPLVTRELFEIVRAVNEEERTTVVVVEQNAQLALDVAHRAHVLEAGRLLLSGPSREIREDGQVAEVYLGVSVRSAKDGGAP</sequence>
<comment type="similarity">
    <text evidence="1">Belongs to the ABC transporter superfamily.</text>
</comment>
<feature type="domain" description="ABC transporter" evidence="6">
    <location>
        <begin position="21"/>
        <end position="261"/>
    </location>
</feature>
<dbReference type="GO" id="GO:0015807">
    <property type="term" value="P:L-amino acid transport"/>
    <property type="evidence" value="ECO:0007669"/>
    <property type="project" value="TreeGrafter"/>
</dbReference>
<evidence type="ECO:0000256" key="1">
    <source>
        <dbReference type="ARBA" id="ARBA00005417"/>
    </source>
</evidence>
<dbReference type="InterPro" id="IPR017871">
    <property type="entry name" value="ABC_transporter-like_CS"/>
</dbReference>
<evidence type="ECO:0000256" key="3">
    <source>
        <dbReference type="ARBA" id="ARBA00022741"/>
    </source>
</evidence>
<dbReference type="InterPro" id="IPR003439">
    <property type="entry name" value="ABC_transporter-like_ATP-bd"/>
</dbReference>
<dbReference type="Pfam" id="PF00005">
    <property type="entry name" value="ABC_tran"/>
    <property type="match status" value="1"/>
</dbReference>
<dbReference type="PROSITE" id="PS50893">
    <property type="entry name" value="ABC_TRANSPORTER_2"/>
    <property type="match status" value="1"/>
</dbReference>
<evidence type="ECO:0000313" key="8">
    <source>
        <dbReference type="Proteomes" id="UP000591537"/>
    </source>
</evidence>
<evidence type="ECO:0000313" key="7">
    <source>
        <dbReference type="EMBL" id="MBB6074166.1"/>
    </source>
</evidence>
<dbReference type="PANTHER" id="PTHR43820:SF4">
    <property type="entry name" value="HIGH-AFFINITY BRANCHED-CHAIN AMINO ACID TRANSPORT ATP-BINDING PROTEIN LIVF"/>
    <property type="match status" value="1"/>
</dbReference>
<protein>
    <submittedName>
        <fullName evidence="7">Branched-chain amino acid transport system ATP-binding protein</fullName>
    </submittedName>
</protein>
<dbReference type="SMART" id="SM00382">
    <property type="entry name" value="AAA"/>
    <property type="match status" value="1"/>
</dbReference>
<dbReference type="CDD" id="cd03224">
    <property type="entry name" value="ABC_TM1139_LivF_branched"/>
    <property type="match status" value="1"/>
</dbReference>
<keyword evidence="4 7" id="KW-0067">ATP-binding</keyword>
<comment type="caution">
    <text evidence="7">The sequence shown here is derived from an EMBL/GenBank/DDBJ whole genome shotgun (WGS) entry which is preliminary data.</text>
</comment>
<dbReference type="EMBL" id="JACHGV010000001">
    <property type="protein sequence ID" value="MBB6074166.1"/>
    <property type="molecule type" value="Genomic_DNA"/>
</dbReference>
<dbReference type="InterPro" id="IPR027417">
    <property type="entry name" value="P-loop_NTPase"/>
</dbReference>
<dbReference type="AlphaFoldDB" id="A0A7W9WDZ0"/>
<dbReference type="SUPFAM" id="SSF52540">
    <property type="entry name" value="P-loop containing nucleoside triphosphate hydrolases"/>
    <property type="match status" value="1"/>
</dbReference>
<gene>
    <name evidence="7" type="ORF">HNR57_000050</name>
</gene>
<dbReference type="Proteomes" id="UP000591537">
    <property type="component" value="Unassembled WGS sequence"/>
</dbReference>
<evidence type="ECO:0000256" key="2">
    <source>
        <dbReference type="ARBA" id="ARBA00022448"/>
    </source>
</evidence>
<accession>A0A7W9WDZ0</accession>
<reference evidence="7 8" key="1">
    <citation type="submission" date="2020-08" db="EMBL/GenBank/DDBJ databases">
        <title>Genomic Encyclopedia of Type Strains, Phase IV (KMG-IV): sequencing the most valuable type-strain genomes for metagenomic binning, comparative biology and taxonomic classification.</title>
        <authorList>
            <person name="Goeker M."/>
        </authorList>
    </citation>
    <scope>NUCLEOTIDE SEQUENCE [LARGE SCALE GENOMIC DNA]</scope>
    <source>
        <strain evidence="7 8">DSM 43350</strain>
    </source>
</reference>
<proteinExistence type="inferred from homology"/>
<evidence type="ECO:0000256" key="4">
    <source>
        <dbReference type="ARBA" id="ARBA00022840"/>
    </source>
</evidence>
<dbReference type="PROSITE" id="PS00211">
    <property type="entry name" value="ABC_TRANSPORTER_1"/>
    <property type="match status" value="1"/>
</dbReference>
<organism evidence="7 8">
    <name type="scientific">Streptomyces paradoxus</name>
    <dbReference type="NCBI Taxonomy" id="66375"/>
    <lineage>
        <taxon>Bacteria</taxon>
        <taxon>Bacillati</taxon>
        <taxon>Actinomycetota</taxon>
        <taxon>Actinomycetes</taxon>
        <taxon>Kitasatosporales</taxon>
        <taxon>Streptomycetaceae</taxon>
        <taxon>Streptomyces</taxon>
    </lineage>
</organism>